<dbReference type="PANTHER" id="PTHR19306">
    <property type="entry name" value="STRUCTURAL MAINTENANCE OF CHROMOSOMES 5,6 SMC5, SMC6"/>
    <property type="match status" value="1"/>
</dbReference>
<gene>
    <name evidence="14" type="ORF">CLODIP_2_CD02298</name>
</gene>
<evidence type="ECO:0000256" key="10">
    <source>
        <dbReference type="ARBA" id="ARBA00023204"/>
    </source>
</evidence>
<evidence type="ECO:0000259" key="13">
    <source>
        <dbReference type="Pfam" id="PF02463"/>
    </source>
</evidence>
<dbReference type="Gene3D" id="3.40.50.300">
    <property type="entry name" value="P-loop containing nucleotide triphosphate hydrolases"/>
    <property type="match status" value="1"/>
</dbReference>
<dbReference type="GO" id="GO:0005634">
    <property type="term" value="C:nucleus"/>
    <property type="evidence" value="ECO:0007669"/>
    <property type="project" value="UniProtKB-SubCell"/>
</dbReference>
<keyword evidence="4" id="KW-0158">Chromosome</keyword>
<evidence type="ECO:0000256" key="4">
    <source>
        <dbReference type="ARBA" id="ARBA00022454"/>
    </source>
</evidence>
<dbReference type="GO" id="GO:0000724">
    <property type="term" value="P:double-strand break repair via homologous recombination"/>
    <property type="evidence" value="ECO:0007669"/>
    <property type="project" value="TreeGrafter"/>
</dbReference>
<reference evidence="14 15" key="1">
    <citation type="submission" date="2020-04" db="EMBL/GenBank/DDBJ databases">
        <authorList>
            <person name="Alioto T."/>
            <person name="Alioto T."/>
            <person name="Gomez Garrido J."/>
        </authorList>
    </citation>
    <scope>NUCLEOTIDE SEQUENCE [LARGE SCALE GENOMIC DNA]</scope>
</reference>
<dbReference type="AlphaFoldDB" id="A0A8S1C5Y4"/>
<keyword evidence="11" id="KW-0539">Nucleus</keyword>
<dbReference type="GO" id="GO:0030915">
    <property type="term" value="C:Smc5-Smc6 complex"/>
    <property type="evidence" value="ECO:0007669"/>
    <property type="project" value="TreeGrafter"/>
</dbReference>
<comment type="caution">
    <text evidence="14">The sequence shown here is derived from an EMBL/GenBank/DDBJ whole genome shotgun (WGS) entry which is preliminary data.</text>
</comment>
<dbReference type="GO" id="GO:0005524">
    <property type="term" value="F:ATP binding"/>
    <property type="evidence" value="ECO:0007669"/>
    <property type="project" value="UniProtKB-KW"/>
</dbReference>
<proteinExistence type="inferred from homology"/>
<keyword evidence="9" id="KW-0233">DNA recombination</keyword>
<comment type="subcellular location">
    <subcellularLocation>
        <location evidence="2">Chromosome</location>
    </subcellularLocation>
    <subcellularLocation>
        <location evidence="1">Nucleus</location>
    </subcellularLocation>
</comment>
<evidence type="ECO:0000256" key="1">
    <source>
        <dbReference type="ARBA" id="ARBA00004123"/>
    </source>
</evidence>
<dbReference type="InterPro" id="IPR027417">
    <property type="entry name" value="P-loop_NTPase"/>
</dbReference>
<dbReference type="EMBL" id="CADEPI010000012">
    <property type="protein sequence ID" value="CAB3363571.1"/>
    <property type="molecule type" value="Genomic_DNA"/>
</dbReference>
<dbReference type="Pfam" id="PF02463">
    <property type="entry name" value="SMC_N"/>
    <property type="match status" value="1"/>
</dbReference>
<feature type="region of interest" description="Disordered" evidence="12">
    <location>
        <begin position="1"/>
        <end position="31"/>
    </location>
</feature>
<keyword evidence="7" id="KW-0067">ATP-binding</keyword>
<keyword evidence="5" id="KW-0547">Nucleotide-binding</keyword>
<dbReference type="Proteomes" id="UP000494165">
    <property type="component" value="Unassembled WGS sequence"/>
</dbReference>
<dbReference type="PANTHER" id="PTHR19306:SF6">
    <property type="entry name" value="STRUCTURAL MAINTENANCE OF CHROMOSOMES PROTEIN 6"/>
    <property type="match status" value="1"/>
</dbReference>
<keyword evidence="15" id="KW-1185">Reference proteome</keyword>
<evidence type="ECO:0000256" key="11">
    <source>
        <dbReference type="ARBA" id="ARBA00023242"/>
    </source>
</evidence>
<evidence type="ECO:0000256" key="9">
    <source>
        <dbReference type="ARBA" id="ARBA00023172"/>
    </source>
</evidence>
<comment type="similarity">
    <text evidence="3">Belongs to the SMC family. SMC6 subfamily.</text>
</comment>
<evidence type="ECO:0000256" key="8">
    <source>
        <dbReference type="ARBA" id="ARBA00023054"/>
    </source>
</evidence>
<dbReference type="GO" id="GO:0035861">
    <property type="term" value="C:site of double-strand break"/>
    <property type="evidence" value="ECO:0007669"/>
    <property type="project" value="TreeGrafter"/>
</dbReference>
<evidence type="ECO:0000313" key="14">
    <source>
        <dbReference type="EMBL" id="CAB3363571.1"/>
    </source>
</evidence>
<dbReference type="GO" id="GO:0003697">
    <property type="term" value="F:single-stranded DNA binding"/>
    <property type="evidence" value="ECO:0007669"/>
    <property type="project" value="TreeGrafter"/>
</dbReference>
<evidence type="ECO:0000256" key="5">
    <source>
        <dbReference type="ARBA" id="ARBA00022741"/>
    </source>
</evidence>
<protein>
    <recommendedName>
        <fullName evidence="13">RecF/RecN/SMC N-terminal domain-containing protein</fullName>
    </recommendedName>
</protein>
<keyword evidence="10" id="KW-0234">DNA repair</keyword>
<evidence type="ECO:0000256" key="12">
    <source>
        <dbReference type="SAM" id="MobiDB-lite"/>
    </source>
</evidence>
<accession>A0A8S1C5Y4</accession>
<evidence type="ECO:0000256" key="7">
    <source>
        <dbReference type="ARBA" id="ARBA00022840"/>
    </source>
</evidence>
<dbReference type="OrthoDB" id="10072614at2759"/>
<evidence type="ECO:0000256" key="6">
    <source>
        <dbReference type="ARBA" id="ARBA00022763"/>
    </source>
</evidence>
<dbReference type="GO" id="GO:0003684">
    <property type="term" value="F:damaged DNA binding"/>
    <property type="evidence" value="ECO:0007669"/>
    <property type="project" value="TreeGrafter"/>
</dbReference>
<keyword evidence="6" id="KW-0227">DNA damage</keyword>
<dbReference type="SUPFAM" id="SSF52540">
    <property type="entry name" value="P-loop containing nucleoside triphosphate hydrolases"/>
    <property type="match status" value="1"/>
</dbReference>
<organism evidence="14 15">
    <name type="scientific">Cloeon dipterum</name>
    <dbReference type="NCBI Taxonomy" id="197152"/>
    <lineage>
        <taxon>Eukaryota</taxon>
        <taxon>Metazoa</taxon>
        <taxon>Ecdysozoa</taxon>
        <taxon>Arthropoda</taxon>
        <taxon>Hexapoda</taxon>
        <taxon>Insecta</taxon>
        <taxon>Pterygota</taxon>
        <taxon>Palaeoptera</taxon>
        <taxon>Ephemeroptera</taxon>
        <taxon>Pisciforma</taxon>
        <taxon>Baetidae</taxon>
        <taxon>Cloeon</taxon>
    </lineage>
</organism>
<evidence type="ECO:0000313" key="15">
    <source>
        <dbReference type="Proteomes" id="UP000494165"/>
    </source>
</evidence>
<name>A0A8S1C5Y4_9INSE</name>
<sequence length="254" mass="28948">MRKRQLERKLEDEEDNAQRRKQRQKGMAEKRVQLEAELTTQRKKVADAAAAANVVGERVNTQKDRSSILREIERQNSVIKILNAELEDVNVVKAELVAKNLAEIEDSMKKRVSFYGNAVMNTFVHINLYFSNLFGSQPIEGKLEVNLEKQTMSISTNFKGRAGEGARNLSGGERSFTTVALVLAVWNKLLVPLYTLDEFDVFMDMTNRRKATDMLLREADSRPTNQFIFFTPHELNLAAQPHITIHKLSDPRAS</sequence>
<keyword evidence="8" id="KW-0175">Coiled coil</keyword>
<feature type="domain" description="RecF/RecN/SMC N-terminal" evidence="13">
    <location>
        <begin position="44"/>
        <end position="231"/>
    </location>
</feature>
<evidence type="ECO:0000256" key="2">
    <source>
        <dbReference type="ARBA" id="ARBA00004286"/>
    </source>
</evidence>
<evidence type="ECO:0000256" key="3">
    <source>
        <dbReference type="ARBA" id="ARBA00006793"/>
    </source>
</evidence>
<dbReference type="InterPro" id="IPR003395">
    <property type="entry name" value="RecF/RecN/SMC_N"/>
</dbReference>